<dbReference type="InterPro" id="IPR002925">
    <property type="entry name" value="Dienelactn_hydro"/>
</dbReference>
<dbReference type="AlphaFoldDB" id="A0A7S2AI52"/>
<feature type="region of interest" description="Disordered" evidence="1">
    <location>
        <begin position="314"/>
        <end position="355"/>
    </location>
</feature>
<gene>
    <name evidence="3" type="ORF">AAND1436_LOCUS3890</name>
</gene>
<evidence type="ECO:0000256" key="1">
    <source>
        <dbReference type="SAM" id="MobiDB-lite"/>
    </source>
</evidence>
<dbReference type="InterPro" id="IPR029058">
    <property type="entry name" value="AB_hydrolase_fold"/>
</dbReference>
<accession>A0A7S2AI52</accession>
<sequence length="391" mass="42245">MGCGLSRGADVGLVNKLLFAAPDSSSYAAWSFKGELLWVPLAQYSSFGESSLRGPADDYVFPCRLLQCDKAEYLVIFYHKNADDLGSCKPFVEKIRSCLGVHVLVVEYPGYGLCSSSTATAEQVNKHAFAAVEFAQTALGVPLRQIIVLGSCIGTGPAITVAAELELAGLVLISPFLSVVQIFRDHLGGVLSKLVSEQFRNDVLIKSVRSPTLICHGKLDKLVPFAHAEQLHRSLKCKAKLVDSSAANHHTNLLQDEQQFIAPMREFFDLPGSPSGKGLRVPAWAFLRRRHNDRVLLAKEAAEMDRLCSKQVGSPKVCDSMERGHGGEGCTRDKGGSSQQSPRSPPVDAVSCSDGGSQRGPLCQTELLCGHGLEAALKLLWHRCGLLSRSS</sequence>
<dbReference type="GO" id="GO:0016787">
    <property type="term" value="F:hydrolase activity"/>
    <property type="evidence" value="ECO:0007669"/>
    <property type="project" value="InterPro"/>
</dbReference>
<protein>
    <recommendedName>
        <fullName evidence="2">Dienelactone hydrolase domain-containing protein</fullName>
    </recommendedName>
</protein>
<name>A0A7S2AI52_9DINO</name>
<feature type="compositionally biased region" description="Basic and acidic residues" evidence="1">
    <location>
        <begin position="319"/>
        <end position="335"/>
    </location>
</feature>
<evidence type="ECO:0000259" key="2">
    <source>
        <dbReference type="Pfam" id="PF01738"/>
    </source>
</evidence>
<dbReference type="Pfam" id="PF01738">
    <property type="entry name" value="DLH"/>
    <property type="match status" value="1"/>
</dbReference>
<dbReference type="EMBL" id="HBGQ01007847">
    <property type="protein sequence ID" value="CAD9368716.1"/>
    <property type="molecule type" value="Transcribed_RNA"/>
</dbReference>
<feature type="domain" description="Dienelactone hydrolase" evidence="2">
    <location>
        <begin position="119"/>
        <end position="238"/>
    </location>
</feature>
<dbReference type="SUPFAM" id="SSF53474">
    <property type="entry name" value="alpha/beta-Hydrolases"/>
    <property type="match status" value="1"/>
</dbReference>
<dbReference type="Gene3D" id="3.40.50.1820">
    <property type="entry name" value="alpha/beta hydrolase"/>
    <property type="match status" value="1"/>
</dbReference>
<reference evidence="3" key="1">
    <citation type="submission" date="2021-01" db="EMBL/GenBank/DDBJ databases">
        <authorList>
            <person name="Corre E."/>
            <person name="Pelletier E."/>
            <person name="Niang G."/>
            <person name="Scheremetjew M."/>
            <person name="Finn R."/>
            <person name="Kale V."/>
            <person name="Holt S."/>
            <person name="Cochrane G."/>
            <person name="Meng A."/>
            <person name="Brown T."/>
            <person name="Cohen L."/>
        </authorList>
    </citation>
    <scope>NUCLEOTIDE SEQUENCE</scope>
    <source>
        <strain evidence="3">CCMP2222</strain>
    </source>
</reference>
<evidence type="ECO:0000313" key="3">
    <source>
        <dbReference type="EMBL" id="CAD9368716.1"/>
    </source>
</evidence>
<dbReference type="PANTHER" id="PTHR12277:SF197">
    <property type="entry name" value="CHROMOSOME UNDETERMINED SCAFFOLD_38, WHOLE GENOME SHOTGUN SEQUENCE"/>
    <property type="match status" value="1"/>
</dbReference>
<proteinExistence type="predicted"/>
<organism evidence="3">
    <name type="scientific">Alexandrium andersonii</name>
    <dbReference type="NCBI Taxonomy" id="327968"/>
    <lineage>
        <taxon>Eukaryota</taxon>
        <taxon>Sar</taxon>
        <taxon>Alveolata</taxon>
        <taxon>Dinophyceae</taxon>
        <taxon>Gonyaulacales</taxon>
        <taxon>Pyrocystaceae</taxon>
        <taxon>Alexandrium</taxon>
    </lineage>
</organism>
<dbReference type="PANTHER" id="PTHR12277">
    <property type="entry name" value="ALPHA/BETA HYDROLASE DOMAIN-CONTAINING PROTEIN"/>
    <property type="match status" value="1"/>
</dbReference>